<dbReference type="Proteomes" id="UP001560685">
    <property type="component" value="Unassembled WGS sequence"/>
</dbReference>
<evidence type="ECO:0000259" key="1">
    <source>
        <dbReference type="SMART" id="SM00867"/>
    </source>
</evidence>
<keyword evidence="3" id="KW-1185">Reference proteome</keyword>
<gene>
    <name evidence="2" type="ORF">ABFZ84_04190</name>
</gene>
<dbReference type="Pfam" id="PF04264">
    <property type="entry name" value="YceI"/>
    <property type="match status" value="1"/>
</dbReference>
<comment type="caution">
    <text evidence="2">The sequence shown here is derived from an EMBL/GenBank/DDBJ whole genome shotgun (WGS) entry which is preliminary data.</text>
</comment>
<dbReference type="InterPro" id="IPR036761">
    <property type="entry name" value="TTHA0802/YceI-like_sf"/>
</dbReference>
<organism evidence="2 3">
    <name type="scientific">Hyphococcus lacteus</name>
    <dbReference type="NCBI Taxonomy" id="3143536"/>
    <lineage>
        <taxon>Bacteria</taxon>
        <taxon>Pseudomonadati</taxon>
        <taxon>Pseudomonadota</taxon>
        <taxon>Alphaproteobacteria</taxon>
        <taxon>Parvularculales</taxon>
        <taxon>Parvularculaceae</taxon>
        <taxon>Hyphococcus</taxon>
    </lineage>
</organism>
<reference evidence="2 3" key="1">
    <citation type="submission" date="2024-05" db="EMBL/GenBank/DDBJ databases">
        <title>Three bacterial strains, DH-69, EH-24, and ECK-19 isolated from coastal sediments.</title>
        <authorList>
            <person name="Ye Y.-Q."/>
            <person name="Du Z.-J."/>
        </authorList>
    </citation>
    <scope>NUCLEOTIDE SEQUENCE [LARGE SCALE GENOMIC DNA]</scope>
    <source>
        <strain evidence="2 3">ECK-19</strain>
    </source>
</reference>
<dbReference type="PANTHER" id="PTHR34406">
    <property type="entry name" value="PROTEIN YCEI"/>
    <property type="match status" value="1"/>
</dbReference>
<proteinExistence type="predicted"/>
<feature type="domain" description="Lipid/polyisoprenoid-binding YceI-like" evidence="1">
    <location>
        <begin position="41"/>
        <end position="215"/>
    </location>
</feature>
<dbReference type="SMART" id="SM00867">
    <property type="entry name" value="YceI"/>
    <property type="match status" value="1"/>
</dbReference>
<evidence type="ECO:0000313" key="3">
    <source>
        <dbReference type="Proteomes" id="UP001560685"/>
    </source>
</evidence>
<dbReference type="RefSeq" id="WP_369312667.1">
    <property type="nucleotide sequence ID" value="NZ_JBEHZE010000001.1"/>
</dbReference>
<sequence>MRLLPYVIALAVVGCSADTSPVNEPKQTKVSTPEISAPAGLYKLDPSHASLVFRIDHLGFSHYTANFATFDATLNFDPQSPETMSVEATIDVSSLTLPSPPDGFLSDLLGTDWFNAVTYPEIRFQSQEITKTGPANVRVDGVMTMLGTTAPLSLDVTYIGGYAGYPPHDPNARIGFIAEGSLSRSDYGLVFGLPPEGSTMGVGDLVTFRIDGEFTGPPTEESDQNP</sequence>
<dbReference type="InterPro" id="IPR007372">
    <property type="entry name" value="Lipid/polyisoprenoid-bd_YceI"/>
</dbReference>
<dbReference type="PROSITE" id="PS51257">
    <property type="entry name" value="PROKAR_LIPOPROTEIN"/>
    <property type="match status" value="1"/>
</dbReference>
<name>A0ABV3Z1T5_9PROT</name>
<dbReference type="SUPFAM" id="SSF101874">
    <property type="entry name" value="YceI-like"/>
    <property type="match status" value="1"/>
</dbReference>
<dbReference type="Gene3D" id="2.40.128.110">
    <property type="entry name" value="Lipid/polyisoprenoid-binding, YceI-like"/>
    <property type="match status" value="1"/>
</dbReference>
<dbReference type="PANTHER" id="PTHR34406:SF1">
    <property type="entry name" value="PROTEIN YCEI"/>
    <property type="match status" value="1"/>
</dbReference>
<accession>A0ABV3Z1T5</accession>
<protein>
    <submittedName>
        <fullName evidence="2">YceI family protein</fullName>
    </submittedName>
</protein>
<evidence type="ECO:0000313" key="2">
    <source>
        <dbReference type="EMBL" id="MEX6632740.1"/>
    </source>
</evidence>
<dbReference type="EMBL" id="JBEHZE010000001">
    <property type="protein sequence ID" value="MEX6632740.1"/>
    <property type="molecule type" value="Genomic_DNA"/>
</dbReference>